<accession>A0AAW5C888</accession>
<evidence type="ECO:0000313" key="4">
    <source>
        <dbReference type="Proteomes" id="UP000669239"/>
    </source>
</evidence>
<evidence type="ECO:0008006" key="6">
    <source>
        <dbReference type="Google" id="ProtNLM"/>
    </source>
</evidence>
<evidence type="ECO:0000313" key="5">
    <source>
        <dbReference type="Proteomes" id="UP001299608"/>
    </source>
</evidence>
<evidence type="ECO:0000313" key="3">
    <source>
        <dbReference type="EMBL" id="NSJ50253.1"/>
    </source>
</evidence>
<dbReference type="EMBL" id="JAKNGE010000052">
    <property type="protein sequence ID" value="MCG4749130.1"/>
    <property type="molecule type" value="Genomic_DNA"/>
</dbReference>
<feature type="chain" id="PRO_5043969320" description="ABC-type glycerol-3-phosphate transport system, substrate-binding protein" evidence="1">
    <location>
        <begin position="27"/>
        <end position="750"/>
    </location>
</feature>
<evidence type="ECO:0000256" key="1">
    <source>
        <dbReference type="SAM" id="SignalP"/>
    </source>
</evidence>
<dbReference type="Gene3D" id="3.40.190.10">
    <property type="entry name" value="Periplasmic binding protein-like II"/>
    <property type="match status" value="1"/>
</dbReference>
<name>A0AAW5C888_9FIRM</name>
<dbReference type="EMBL" id="JAAITT010000023">
    <property type="protein sequence ID" value="NSJ50253.1"/>
    <property type="molecule type" value="Genomic_DNA"/>
</dbReference>
<keyword evidence="4" id="KW-1185">Reference proteome</keyword>
<dbReference type="Proteomes" id="UP001299608">
    <property type="component" value="Unassembled WGS sequence"/>
</dbReference>
<dbReference type="RefSeq" id="WP_165642509.1">
    <property type="nucleotide sequence ID" value="NZ_JAAITT010000023.1"/>
</dbReference>
<dbReference type="AlphaFoldDB" id="A0AAW5C888"/>
<reference evidence="3" key="2">
    <citation type="submission" date="2020-02" db="EMBL/GenBank/DDBJ databases">
        <authorList>
            <person name="Littmann E."/>
            <person name="Sorbara M."/>
        </authorList>
    </citation>
    <scope>NUCLEOTIDE SEQUENCE</scope>
    <source>
        <strain evidence="3">MSK.1.17</strain>
    </source>
</reference>
<evidence type="ECO:0000313" key="2">
    <source>
        <dbReference type="EMBL" id="MCG4749130.1"/>
    </source>
</evidence>
<sequence length="750" mass="82408">MVKKIISLCLAAGIIATGLWGCSAPATPESDMSGETQARREEDIPRGRYVESSIGITLEDGEHVADVGQTWDKELELYTIRDKDKTASRYVWAGDGWEKQEESMMEGLTFPYDTLHMIYGDDGNRYVLYRGGDDYRCNMARLAEGQAPHPLLEHVFSVKNDRGYYEMQVDFGAVSEDGMILLSTGRETSAYSRTGEKLFSMPQESSSSEWKTSGLLAGNQYITNGSKSFLEYDISRQSAAAAAEYAYRSMDLNSMYAAMAPDGNGGFYTADAGGIHHMNQDGSLWETVADGTLNSLGLPSAYIRKLFVGNENDFYVWMSQSDLHEIKHYTYDRDMPSVPLETLTVYGLDLENMSTIRQAASMFQLSHPDVRVELIGGQEGGGSATVSDTIRALNTELLGGNGADVLILDGLPVESYIEKGVLEDMRGILEPMISSGELMGQAAGPYTEADKSIYQIPSRMILLIAYGDQEAIESLSSLEAMRDYQSDPSHLPLRPKYNYENLMRQVIALTYDEIVDSATGKLRPGKIQELIETVKVLGDACGARVSFDESEDGGRGRAYNRVHSMDGFSGSEFDSVDQKMSAAAVDKVRGMFDMPLLLAVQKKNGYRMEGVNASYLPNGVIGINKASPRKGLAEEFVRFVLGQGVQSSDLLDGLPVNTKAIDVWVEREDKGGSLSVTMGNGAYSITGSSPTREECRMLFETAAAATHPIRVDRVLVEIIVDETMGFFEGNMPLEQAARNAQNKADLYFSE</sequence>
<dbReference type="Proteomes" id="UP000669239">
    <property type="component" value="Unassembled WGS sequence"/>
</dbReference>
<dbReference type="SUPFAM" id="SSF53850">
    <property type="entry name" value="Periplasmic binding protein-like II"/>
    <property type="match status" value="1"/>
</dbReference>
<feature type="signal peptide" evidence="1">
    <location>
        <begin position="1"/>
        <end position="26"/>
    </location>
</feature>
<keyword evidence="1" id="KW-0732">Signal</keyword>
<protein>
    <recommendedName>
        <fullName evidence="6">ABC-type glycerol-3-phosphate transport system, substrate-binding protein</fullName>
    </recommendedName>
</protein>
<reference evidence="3 4" key="1">
    <citation type="journal article" date="2020" name="Cell Host Microbe">
        <title>Functional and Genomic Variation between Human-Derived Isolates of Lachnospiraceae Reveals Inter- and Intra-Species Diversity.</title>
        <authorList>
            <person name="Sorbara M.T."/>
            <person name="Littmann E.R."/>
            <person name="Fontana E."/>
            <person name="Moody T.U."/>
            <person name="Kohout C.E."/>
            <person name="Gjonbalaj M."/>
            <person name="Eaton V."/>
            <person name="Seok R."/>
            <person name="Leiner I.M."/>
            <person name="Pamer E.G."/>
        </authorList>
    </citation>
    <scope>NUCLEOTIDE SEQUENCE [LARGE SCALE GENOMIC DNA]</scope>
    <source>
        <strain evidence="3 4">MSK.1.17</strain>
    </source>
</reference>
<organism evidence="2 5">
    <name type="scientific">Enterocloster aldenensis</name>
    <dbReference type="NCBI Taxonomy" id="358742"/>
    <lineage>
        <taxon>Bacteria</taxon>
        <taxon>Bacillati</taxon>
        <taxon>Bacillota</taxon>
        <taxon>Clostridia</taxon>
        <taxon>Lachnospirales</taxon>
        <taxon>Lachnospiraceae</taxon>
        <taxon>Enterocloster</taxon>
    </lineage>
</organism>
<proteinExistence type="predicted"/>
<reference evidence="2" key="3">
    <citation type="submission" date="2022-01" db="EMBL/GenBank/DDBJ databases">
        <title>Collection of gut derived symbiotic bacterial strains cultured from healthy donors.</title>
        <authorList>
            <person name="Lin H."/>
            <person name="Kohout C."/>
            <person name="Waligurski E."/>
            <person name="Pamer E.G."/>
        </authorList>
    </citation>
    <scope>NUCLEOTIDE SEQUENCE</scope>
    <source>
        <strain evidence="2">DFI.6.55</strain>
    </source>
</reference>
<gene>
    <name evidence="3" type="ORF">G5B36_16315</name>
    <name evidence="2" type="ORF">L0N08_27325</name>
</gene>
<comment type="caution">
    <text evidence="2">The sequence shown here is derived from an EMBL/GenBank/DDBJ whole genome shotgun (WGS) entry which is preliminary data.</text>
</comment>